<feature type="domain" description="DNA methylase adenine-specific" evidence="10">
    <location>
        <begin position="54"/>
        <end position="260"/>
    </location>
</feature>
<dbReference type="SUPFAM" id="SSF116734">
    <property type="entry name" value="DNA methylase specificity domain"/>
    <property type="match status" value="1"/>
</dbReference>
<dbReference type="EMBL" id="MWQY01000022">
    <property type="protein sequence ID" value="ORC32621.1"/>
    <property type="molecule type" value="Genomic_DNA"/>
</dbReference>
<dbReference type="GO" id="GO:0008170">
    <property type="term" value="F:N-methyltransferase activity"/>
    <property type="evidence" value="ECO:0007669"/>
    <property type="project" value="InterPro"/>
</dbReference>
<organism evidence="11 12">
    <name type="scientific">Marispirochaeta aestuarii</name>
    <dbReference type="NCBI Taxonomy" id="1963862"/>
    <lineage>
        <taxon>Bacteria</taxon>
        <taxon>Pseudomonadati</taxon>
        <taxon>Spirochaetota</taxon>
        <taxon>Spirochaetia</taxon>
        <taxon>Spirochaetales</taxon>
        <taxon>Spirochaetaceae</taxon>
        <taxon>Marispirochaeta</taxon>
    </lineage>
</organism>
<comment type="similarity">
    <text evidence="1">Belongs to the N(4)/N(6)-methyltransferase family.</text>
</comment>
<protein>
    <recommendedName>
        <fullName evidence="2">site-specific DNA-methyltransferase (adenine-specific)</fullName>
        <ecNumber evidence="2">2.1.1.72</ecNumber>
    </recommendedName>
</protein>
<dbReference type="AlphaFoldDB" id="A0A1Y1RVP4"/>
<evidence type="ECO:0000256" key="9">
    <source>
        <dbReference type="SAM" id="MobiDB-lite"/>
    </source>
</evidence>
<gene>
    <name evidence="11" type="ORF">B4O97_16285</name>
</gene>
<dbReference type="CDD" id="cd02440">
    <property type="entry name" value="AdoMet_MTases"/>
    <property type="match status" value="1"/>
</dbReference>
<dbReference type="STRING" id="1963862.B4O97_16285"/>
<evidence type="ECO:0000256" key="5">
    <source>
        <dbReference type="ARBA" id="ARBA00022691"/>
    </source>
</evidence>
<evidence type="ECO:0000259" key="10">
    <source>
        <dbReference type="Pfam" id="PF02384"/>
    </source>
</evidence>
<evidence type="ECO:0000256" key="8">
    <source>
        <dbReference type="ARBA" id="ARBA00047942"/>
    </source>
</evidence>
<feature type="compositionally biased region" description="Polar residues" evidence="9">
    <location>
        <begin position="1"/>
        <end position="12"/>
    </location>
</feature>
<dbReference type="Proteomes" id="UP000192343">
    <property type="component" value="Unassembled WGS sequence"/>
</dbReference>
<dbReference type="PANTHER" id="PTHR42933:SF1">
    <property type="entry name" value="SITE-SPECIFIC DNA-METHYLTRANSFERASE (ADENINE-SPECIFIC)"/>
    <property type="match status" value="1"/>
</dbReference>
<keyword evidence="4" id="KW-0808">Transferase</keyword>
<dbReference type="SUPFAM" id="SSF53335">
    <property type="entry name" value="S-adenosyl-L-methionine-dependent methyltransferases"/>
    <property type="match status" value="1"/>
</dbReference>
<keyword evidence="3" id="KW-0489">Methyltransferase</keyword>
<sequence length="775" mass="86654">MSSTSKTLQSLSRYIDSQRGHGPPDPWRGLLALARGEISGELTPDVVETVIGQADSRGAGEFVSPPMISRFMADLAVLVKPTSVIDPTCGSGLMLHKVITAHKPKVAKGIDLDSNSCEIASVLLKDQANIQRGNVLDPALDSQERYDLIIADPPLGKHINRENLPPILKEENLLDLAQYITIWACHKLAAEGTLAIVMSPRALKHKPFIEAIHRTGCCIKASLNVPYGTRLNTSISSQILVIEHGPQTDIFVGQVADDQKHSERLLKNYKNNKSDMHPSLGRMIALSKYVDFEALEAEYRVLQKLRKTLLSPIPFTDLIKNVIHLSLKELDQTSVISANTLLLSQSGKFFTADNLEASLNKGKCTCFILDESKVHVSYLLQWFKNDLGKLALQAAGVGSPSGSQRITKDVCDRLMCYIPPLNAQLEVLEALRHLEALRNETREIEAMCWTGYHSSEEILIRAQTINNEVRYEDWIATLPFPLASILWCHRVAEDDPRIRFSILLHFFEALAEFLATVHLSAFSSHIIIWQEAHKEILEALSVQHLTFARATFGTWKVVVEKLSALSRVMLAKTDDAPVAISLYSLVSTSWLEKLSAPIISQIISRANQMRNTYGGHGGALGKAQAAAIENDLRAMIEELRNLWGHGWNQFELLQMGKMEYIEDQYTCDSLRIMGANSQFEHVTRTVATPMISGKLYLLAEGASKGLQLLPFIRMIAPPHQDAIACYFYSRTKGDEQRFVSYHYEHAPEVHQHFEDTANVLRLLTTLPDRIRMETD</sequence>
<dbReference type="InterPro" id="IPR029063">
    <property type="entry name" value="SAM-dependent_MTases_sf"/>
</dbReference>
<evidence type="ECO:0000313" key="12">
    <source>
        <dbReference type="Proteomes" id="UP000192343"/>
    </source>
</evidence>
<dbReference type="InterPro" id="IPR051537">
    <property type="entry name" value="DNA_Adenine_Mtase"/>
</dbReference>
<accession>A0A1Y1RVP4</accession>
<evidence type="ECO:0000256" key="6">
    <source>
        <dbReference type="ARBA" id="ARBA00022747"/>
    </source>
</evidence>
<dbReference type="PRINTS" id="PR00507">
    <property type="entry name" value="N12N6MTFRASE"/>
</dbReference>
<dbReference type="InterPro" id="IPR044946">
    <property type="entry name" value="Restrct_endonuc_typeI_TRD_sf"/>
</dbReference>
<dbReference type="GO" id="GO:0032259">
    <property type="term" value="P:methylation"/>
    <property type="evidence" value="ECO:0007669"/>
    <property type="project" value="UniProtKB-KW"/>
</dbReference>
<keyword evidence="12" id="KW-1185">Reference proteome</keyword>
<evidence type="ECO:0000256" key="7">
    <source>
        <dbReference type="ARBA" id="ARBA00023125"/>
    </source>
</evidence>
<dbReference type="InterPro" id="IPR003356">
    <property type="entry name" value="DNA_methylase_A-5"/>
</dbReference>
<dbReference type="PANTHER" id="PTHR42933">
    <property type="entry name" value="SLR6095 PROTEIN"/>
    <property type="match status" value="1"/>
</dbReference>
<dbReference type="GO" id="GO:0003677">
    <property type="term" value="F:DNA binding"/>
    <property type="evidence" value="ECO:0007669"/>
    <property type="project" value="UniProtKB-KW"/>
</dbReference>
<evidence type="ECO:0000256" key="4">
    <source>
        <dbReference type="ARBA" id="ARBA00022679"/>
    </source>
</evidence>
<keyword evidence="5" id="KW-0949">S-adenosyl-L-methionine</keyword>
<feature type="region of interest" description="Disordered" evidence="9">
    <location>
        <begin position="1"/>
        <end position="22"/>
    </location>
</feature>
<dbReference type="GO" id="GO:0009007">
    <property type="term" value="F:site-specific DNA-methyltransferase (adenine-specific) activity"/>
    <property type="evidence" value="ECO:0007669"/>
    <property type="project" value="UniProtKB-EC"/>
</dbReference>
<keyword evidence="6" id="KW-0680">Restriction system</keyword>
<evidence type="ECO:0000256" key="2">
    <source>
        <dbReference type="ARBA" id="ARBA00011900"/>
    </source>
</evidence>
<evidence type="ECO:0000256" key="1">
    <source>
        <dbReference type="ARBA" id="ARBA00006594"/>
    </source>
</evidence>
<dbReference type="EC" id="2.1.1.72" evidence="2"/>
<dbReference type="Gene3D" id="3.90.220.20">
    <property type="entry name" value="DNA methylase specificity domains"/>
    <property type="match status" value="1"/>
</dbReference>
<comment type="catalytic activity">
    <reaction evidence="8">
        <text>a 2'-deoxyadenosine in DNA + S-adenosyl-L-methionine = an N(6)-methyl-2'-deoxyadenosine in DNA + S-adenosyl-L-homocysteine + H(+)</text>
        <dbReference type="Rhea" id="RHEA:15197"/>
        <dbReference type="Rhea" id="RHEA-COMP:12418"/>
        <dbReference type="Rhea" id="RHEA-COMP:12419"/>
        <dbReference type="ChEBI" id="CHEBI:15378"/>
        <dbReference type="ChEBI" id="CHEBI:57856"/>
        <dbReference type="ChEBI" id="CHEBI:59789"/>
        <dbReference type="ChEBI" id="CHEBI:90615"/>
        <dbReference type="ChEBI" id="CHEBI:90616"/>
        <dbReference type="EC" id="2.1.1.72"/>
    </reaction>
</comment>
<name>A0A1Y1RVP4_9SPIO</name>
<comment type="caution">
    <text evidence="11">The sequence shown here is derived from an EMBL/GenBank/DDBJ whole genome shotgun (WGS) entry which is preliminary data.</text>
</comment>
<proteinExistence type="inferred from homology"/>
<dbReference type="Gene3D" id="3.40.50.150">
    <property type="entry name" value="Vaccinia Virus protein VP39"/>
    <property type="match status" value="1"/>
</dbReference>
<keyword evidence="7" id="KW-0238">DNA-binding</keyword>
<reference evidence="11 12" key="1">
    <citation type="submission" date="2017-03" db="EMBL/GenBank/DDBJ databases">
        <title>Draft Genome sequence of Marispirochaeta sp. strain JC444.</title>
        <authorList>
            <person name="Shivani Y."/>
            <person name="Subhash Y."/>
            <person name="Sasikala C."/>
            <person name="Ramana C."/>
        </authorList>
    </citation>
    <scope>NUCLEOTIDE SEQUENCE [LARGE SCALE GENOMIC DNA]</scope>
    <source>
        <strain evidence="11 12">JC444</strain>
    </source>
</reference>
<dbReference type="Pfam" id="PF02384">
    <property type="entry name" value="N6_Mtase"/>
    <property type="match status" value="1"/>
</dbReference>
<dbReference type="GO" id="GO:0009307">
    <property type="term" value="P:DNA restriction-modification system"/>
    <property type="evidence" value="ECO:0007669"/>
    <property type="project" value="UniProtKB-KW"/>
</dbReference>
<evidence type="ECO:0000313" key="11">
    <source>
        <dbReference type="EMBL" id="ORC32621.1"/>
    </source>
</evidence>
<evidence type="ECO:0000256" key="3">
    <source>
        <dbReference type="ARBA" id="ARBA00022603"/>
    </source>
</evidence>
<dbReference type="RefSeq" id="WP_083052474.1">
    <property type="nucleotide sequence ID" value="NZ_MWQY01000022.1"/>
</dbReference>
<dbReference type="OrthoDB" id="9800801at2"/>